<dbReference type="EMBL" id="MF564291">
    <property type="protein sequence ID" value="ATB51920.1"/>
    <property type="molecule type" value="Genomic_DNA"/>
</dbReference>
<accession>A0A290GFS2</accession>
<keyword evidence="1" id="KW-0614">Plasmid</keyword>
<dbReference type="RefSeq" id="WP_081791613.1">
    <property type="nucleotide sequence ID" value="NZ_JADUCP010000013.1"/>
</dbReference>
<sequence>MIQRFVVVPAIPIETGSIRNGTRFHSTTVPGGFDIYDNQDKQRLQFTYPTQIEADAECERLNMEHYQTSMTTPTGISSP</sequence>
<reference evidence="1" key="1">
    <citation type="submission" date="2017-07" db="EMBL/GenBank/DDBJ databases">
        <title>Molecular diversity and dissemination of Pseudomonas putida group isolates carrying VIM-2 gene at a university hospital in Korea.</title>
        <authorList>
            <person name="Hong J.S."/>
            <person name="Yoon E.-J."/>
            <person name="Song W."/>
            <person name="Seo Y.B."/>
            <person name="Jeong S.H."/>
            <person name="Lee K."/>
        </authorList>
    </citation>
    <scope>NUCLEOTIDE SEQUENCE</scope>
    <source>
        <strain evidence="1">KSS14</strain>
        <plasmid evidence="1">pVIM_Pse-KSS14</plasmid>
    </source>
</reference>
<geneLocation type="plasmid" evidence="1">
    <name>pVIM_Pse-KSS14</name>
</geneLocation>
<name>A0A290GFS2_PSEPU</name>
<dbReference type="AlphaFoldDB" id="A0A290GFS2"/>
<protein>
    <submittedName>
        <fullName evidence="1">Uncharacterized protein</fullName>
    </submittedName>
</protein>
<proteinExistence type="predicted"/>
<organism evidence="1">
    <name type="scientific">Pseudomonas putida</name>
    <name type="common">Arthrobacter siderocapsulatus</name>
    <dbReference type="NCBI Taxonomy" id="303"/>
    <lineage>
        <taxon>Bacteria</taxon>
        <taxon>Pseudomonadati</taxon>
        <taxon>Pseudomonadota</taxon>
        <taxon>Gammaproteobacteria</taxon>
        <taxon>Pseudomonadales</taxon>
        <taxon>Pseudomonadaceae</taxon>
        <taxon>Pseudomonas</taxon>
    </lineage>
</organism>
<evidence type="ECO:0000313" key="1">
    <source>
        <dbReference type="EMBL" id="ATB51920.1"/>
    </source>
</evidence>